<dbReference type="CDD" id="cd12148">
    <property type="entry name" value="fungal_TF_MHR"/>
    <property type="match status" value="1"/>
</dbReference>
<dbReference type="InterPro" id="IPR001138">
    <property type="entry name" value="Zn2Cys6_DnaBD"/>
</dbReference>
<accession>A0A6A5X933</accession>
<evidence type="ECO:0000313" key="4">
    <source>
        <dbReference type="Proteomes" id="UP000799778"/>
    </source>
</evidence>
<dbReference type="CDD" id="cd00067">
    <property type="entry name" value="GAL4"/>
    <property type="match status" value="1"/>
</dbReference>
<dbReference type="SUPFAM" id="SSF57701">
    <property type="entry name" value="Zn2/Cys6 DNA-binding domain"/>
    <property type="match status" value="1"/>
</dbReference>
<keyword evidence="4" id="KW-1185">Reference proteome</keyword>
<dbReference type="AlphaFoldDB" id="A0A6A5X933"/>
<sequence length="672" mass="76239">MSEYTESDHIGKKRRLEVLHTNSSLTSSFTRKRSVTACRLCRNRKTKCDNKRPGCSKCQELGATCNYLDDTNPSDPATHILDRLEYLIGLVETNKHVGENAPEPQVHNSVESPLLNRRILPSTNGHQDDGARRLRHSPVEVEREKRLGSSIQSYFGSSEEILGWPIFGARYDQHRIEALIYDPTLILGTLGSLPTSPKVDDDTLREIYVDPRSDSHSGRGMREEDIPALVERFLTNVHTKNPIFEPEYLRTLSKSVVENGIGWEASSCLVLIVCALAAISSPFVFKLAPEVGLNDSEKMDSLSTTLDYSTAEAYYNASRKRMGLLANTLMATECHFLAGVYEMYSLRPMQASISFNRACVAFQTLTWMRSEDYIAHGQVTKARASRLYWSCLKSEHEISVELRCPPSGLTKLNYTNSFPAPPTAASNEDLYELPTLNGSATSPTAASMNTLHHDFEKAWYYYLADIAARRILQRVMDVFYRQSEVSWTQIPLSELLKTATELDRQLDQWESTLPDQVAFKAYQQPEEELSYHLQARMIEIRERIHRPFLYLSVQMDLGDAERASLLPFVQEHTDTCLKLIRQWNIQHRHHGTWLMVRQSFSASLLLLVAYKARLVESLTDEQFQDALGSAIATLQFWEKEAPDLQASRVILQEVVYDAGLSTSVDNSAAYWS</sequence>
<evidence type="ECO:0000313" key="3">
    <source>
        <dbReference type="EMBL" id="KAF2009396.1"/>
    </source>
</evidence>
<feature type="domain" description="Zn(2)-C6 fungal-type" evidence="2">
    <location>
        <begin position="37"/>
        <end position="67"/>
    </location>
</feature>
<gene>
    <name evidence="3" type="ORF">BU24DRAFT_444855</name>
</gene>
<proteinExistence type="predicted"/>
<organism evidence="3 4">
    <name type="scientific">Aaosphaeria arxii CBS 175.79</name>
    <dbReference type="NCBI Taxonomy" id="1450172"/>
    <lineage>
        <taxon>Eukaryota</taxon>
        <taxon>Fungi</taxon>
        <taxon>Dikarya</taxon>
        <taxon>Ascomycota</taxon>
        <taxon>Pezizomycotina</taxon>
        <taxon>Dothideomycetes</taxon>
        <taxon>Pleosporomycetidae</taxon>
        <taxon>Pleosporales</taxon>
        <taxon>Pleosporales incertae sedis</taxon>
        <taxon>Aaosphaeria</taxon>
    </lineage>
</organism>
<dbReference type="GeneID" id="54288058"/>
<name>A0A6A5X933_9PLEO</name>
<dbReference type="Gene3D" id="4.10.240.10">
    <property type="entry name" value="Zn(2)-C6 fungal-type DNA-binding domain"/>
    <property type="match status" value="1"/>
</dbReference>
<evidence type="ECO:0000256" key="1">
    <source>
        <dbReference type="ARBA" id="ARBA00023242"/>
    </source>
</evidence>
<dbReference type="InterPro" id="IPR036864">
    <property type="entry name" value="Zn2-C6_fun-type_DNA-bd_sf"/>
</dbReference>
<dbReference type="OrthoDB" id="4356994at2759"/>
<dbReference type="GO" id="GO:0008270">
    <property type="term" value="F:zinc ion binding"/>
    <property type="evidence" value="ECO:0007669"/>
    <property type="project" value="InterPro"/>
</dbReference>
<evidence type="ECO:0000259" key="2">
    <source>
        <dbReference type="PROSITE" id="PS50048"/>
    </source>
</evidence>
<dbReference type="Proteomes" id="UP000799778">
    <property type="component" value="Unassembled WGS sequence"/>
</dbReference>
<dbReference type="PROSITE" id="PS00463">
    <property type="entry name" value="ZN2_CY6_FUNGAL_1"/>
    <property type="match status" value="1"/>
</dbReference>
<dbReference type="GO" id="GO:0000981">
    <property type="term" value="F:DNA-binding transcription factor activity, RNA polymerase II-specific"/>
    <property type="evidence" value="ECO:0007669"/>
    <property type="project" value="InterPro"/>
</dbReference>
<dbReference type="PANTHER" id="PTHR47785:SF5">
    <property type="entry name" value="ZN(II)2CYS6 TRANSCRIPTION FACTOR (EUROFUNG)"/>
    <property type="match status" value="1"/>
</dbReference>
<keyword evidence="1" id="KW-0539">Nucleus</keyword>
<dbReference type="EMBL" id="ML978078">
    <property type="protein sequence ID" value="KAF2009396.1"/>
    <property type="molecule type" value="Genomic_DNA"/>
</dbReference>
<protein>
    <recommendedName>
        <fullName evidence="2">Zn(2)-C6 fungal-type domain-containing protein</fullName>
    </recommendedName>
</protein>
<reference evidence="3" key="1">
    <citation type="journal article" date="2020" name="Stud. Mycol.">
        <title>101 Dothideomycetes genomes: a test case for predicting lifestyles and emergence of pathogens.</title>
        <authorList>
            <person name="Haridas S."/>
            <person name="Albert R."/>
            <person name="Binder M."/>
            <person name="Bloem J."/>
            <person name="Labutti K."/>
            <person name="Salamov A."/>
            <person name="Andreopoulos B."/>
            <person name="Baker S."/>
            <person name="Barry K."/>
            <person name="Bills G."/>
            <person name="Bluhm B."/>
            <person name="Cannon C."/>
            <person name="Castanera R."/>
            <person name="Culley D."/>
            <person name="Daum C."/>
            <person name="Ezra D."/>
            <person name="Gonzalez J."/>
            <person name="Henrissat B."/>
            <person name="Kuo A."/>
            <person name="Liang C."/>
            <person name="Lipzen A."/>
            <person name="Lutzoni F."/>
            <person name="Magnuson J."/>
            <person name="Mondo S."/>
            <person name="Nolan M."/>
            <person name="Ohm R."/>
            <person name="Pangilinan J."/>
            <person name="Park H.-J."/>
            <person name="Ramirez L."/>
            <person name="Alfaro M."/>
            <person name="Sun H."/>
            <person name="Tritt A."/>
            <person name="Yoshinaga Y."/>
            <person name="Zwiers L.-H."/>
            <person name="Turgeon B."/>
            <person name="Goodwin S."/>
            <person name="Spatafora J."/>
            <person name="Crous P."/>
            <person name="Grigoriev I."/>
        </authorList>
    </citation>
    <scope>NUCLEOTIDE SEQUENCE</scope>
    <source>
        <strain evidence="3">CBS 175.79</strain>
    </source>
</reference>
<dbReference type="Pfam" id="PF00172">
    <property type="entry name" value="Zn_clus"/>
    <property type="match status" value="1"/>
</dbReference>
<dbReference type="SMART" id="SM00066">
    <property type="entry name" value="GAL4"/>
    <property type="match status" value="1"/>
</dbReference>
<dbReference type="RefSeq" id="XP_033377735.1">
    <property type="nucleotide sequence ID" value="XM_033530661.1"/>
</dbReference>
<dbReference type="PROSITE" id="PS50048">
    <property type="entry name" value="ZN2_CY6_FUNGAL_2"/>
    <property type="match status" value="1"/>
</dbReference>
<dbReference type="PANTHER" id="PTHR47785">
    <property type="entry name" value="ZN(II)2CYS6 TRANSCRIPTION FACTOR (EUROFUNG)-RELATED-RELATED"/>
    <property type="match status" value="1"/>
</dbReference>
<dbReference type="InterPro" id="IPR053181">
    <property type="entry name" value="EcdB-like_regulator"/>
</dbReference>